<sequence length="294" mass="33875">MGFIDFMDKGFESAVKTALGMGKERLSHKDVARLDSILIFASADKYLQVPWQSESGAFNIHKPGLCFNVLSSENGLWQSDLRHFNRLKALYLYAETTDLSFLSNFSKLTELHVVDSRHKDWSFLGELLNLRCLFVQNASLQDLRVLGELAIKQEEIAARSSDPFLWSHKLEFVRLIHCGIQDMSPLAELKWLAELDLSHNEISDFSSVLDLPLYSLTFRYNRLSDLSLIARDRWHLDYLDVRHNQITDISPLVHFVNLSKLCVGHNPITDYSVLNQLPVQRHDVDSYNPRRKRG</sequence>
<evidence type="ECO:0000313" key="3">
    <source>
        <dbReference type="EMBL" id="KIL39541.1"/>
    </source>
</evidence>
<organism evidence="3 4">
    <name type="scientific">Gordoniibacillus kamchatkensis</name>
    <dbReference type="NCBI Taxonomy" id="1590651"/>
    <lineage>
        <taxon>Bacteria</taxon>
        <taxon>Bacillati</taxon>
        <taxon>Bacillota</taxon>
        <taxon>Bacilli</taxon>
        <taxon>Bacillales</taxon>
        <taxon>Paenibacillaceae</taxon>
        <taxon>Gordoniibacillus</taxon>
    </lineage>
</organism>
<dbReference type="PROSITE" id="PS51450">
    <property type="entry name" value="LRR"/>
    <property type="match status" value="2"/>
</dbReference>
<name>A0ABR5AER6_9BACL</name>
<protein>
    <recommendedName>
        <fullName evidence="5">Leucine-rich repeat domain-containing protein</fullName>
    </recommendedName>
</protein>
<evidence type="ECO:0000313" key="4">
    <source>
        <dbReference type="Proteomes" id="UP000031967"/>
    </source>
</evidence>
<dbReference type="InterPro" id="IPR032675">
    <property type="entry name" value="LRR_dom_sf"/>
</dbReference>
<evidence type="ECO:0000256" key="1">
    <source>
        <dbReference type="ARBA" id="ARBA00022614"/>
    </source>
</evidence>
<evidence type="ECO:0000256" key="2">
    <source>
        <dbReference type="ARBA" id="ARBA00022737"/>
    </source>
</evidence>
<evidence type="ECO:0008006" key="5">
    <source>
        <dbReference type="Google" id="ProtNLM"/>
    </source>
</evidence>
<reference evidence="3 4" key="1">
    <citation type="submission" date="2014-12" db="EMBL/GenBank/DDBJ databases">
        <title>Draft genome sequence of Paenibacillus kamchatkensis strain B-2647.</title>
        <authorList>
            <person name="Karlyshev A.V."/>
            <person name="Kudryashova E.B."/>
        </authorList>
    </citation>
    <scope>NUCLEOTIDE SEQUENCE [LARGE SCALE GENOMIC DNA]</scope>
    <source>
        <strain evidence="3 4">VKM B-2647</strain>
    </source>
</reference>
<dbReference type="RefSeq" id="WP_041049144.1">
    <property type="nucleotide sequence ID" value="NZ_JXAK01000035.1"/>
</dbReference>
<keyword evidence="2" id="KW-0677">Repeat</keyword>
<dbReference type="Gene3D" id="3.80.10.10">
    <property type="entry name" value="Ribonuclease Inhibitor"/>
    <property type="match status" value="2"/>
</dbReference>
<dbReference type="InterPro" id="IPR025875">
    <property type="entry name" value="Leu-rich_rpt_4"/>
</dbReference>
<dbReference type="InterPro" id="IPR001611">
    <property type="entry name" value="Leu-rich_rpt"/>
</dbReference>
<dbReference type="PANTHER" id="PTHR15454:SF56">
    <property type="entry name" value="PROTEIN PHOSPHATASE 1 REGULATORY SUBUNIT 7-RELATED"/>
    <property type="match status" value="1"/>
</dbReference>
<comment type="caution">
    <text evidence="3">The sequence shown here is derived from an EMBL/GenBank/DDBJ whole genome shotgun (WGS) entry which is preliminary data.</text>
</comment>
<dbReference type="Proteomes" id="UP000031967">
    <property type="component" value="Unassembled WGS sequence"/>
</dbReference>
<dbReference type="PANTHER" id="PTHR15454">
    <property type="entry name" value="NISCHARIN RELATED"/>
    <property type="match status" value="1"/>
</dbReference>
<dbReference type="Pfam" id="PF13516">
    <property type="entry name" value="LRR_6"/>
    <property type="match status" value="1"/>
</dbReference>
<dbReference type="EMBL" id="JXAK01000035">
    <property type="protein sequence ID" value="KIL39541.1"/>
    <property type="molecule type" value="Genomic_DNA"/>
</dbReference>
<keyword evidence="1" id="KW-0433">Leucine-rich repeat</keyword>
<dbReference type="Pfam" id="PF12799">
    <property type="entry name" value="LRR_4"/>
    <property type="match status" value="1"/>
</dbReference>
<dbReference type="SUPFAM" id="SSF52058">
    <property type="entry name" value="L domain-like"/>
    <property type="match status" value="1"/>
</dbReference>
<proteinExistence type="predicted"/>
<gene>
    <name evidence="3" type="ORF">SD70_19245</name>
</gene>
<keyword evidence="4" id="KW-1185">Reference proteome</keyword>
<accession>A0ABR5AER6</accession>